<accession>A0A2P2QDA7</accession>
<dbReference type="AlphaFoldDB" id="A0A2P2QDA7"/>
<name>A0A2P2QDA7_RHIMU</name>
<dbReference type="EMBL" id="GGEC01084474">
    <property type="protein sequence ID" value="MBX64958.1"/>
    <property type="molecule type" value="Transcribed_RNA"/>
</dbReference>
<protein>
    <submittedName>
        <fullName evidence="1">Uncharacterized protein</fullName>
    </submittedName>
</protein>
<evidence type="ECO:0000313" key="1">
    <source>
        <dbReference type="EMBL" id="MBX64958.1"/>
    </source>
</evidence>
<proteinExistence type="predicted"/>
<sequence length="26" mass="2983">MMKSVHILPLILLSVLKCKPMTLFLL</sequence>
<reference evidence="1" key="1">
    <citation type="submission" date="2018-02" db="EMBL/GenBank/DDBJ databases">
        <title>Rhizophora mucronata_Transcriptome.</title>
        <authorList>
            <person name="Meera S.P."/>
            <person name="Sreeshan A."/>
            <person name="Augustine A."/>
        </authorList>
    </citation>
    <scope>NUCLEOTIDE SEQUENCE</scope>
    <source>
        <tissue evidence="1">Leaf</tissue>
    </source>
</reference>
<organism evidence="1">
    <name type="scientific">Rhizophora mucronata</name>
    <name type="common">Asiatic mangrove</name>
    <dbReference type="NCBI Taxonomy" id="61149"/>
    <lineage>
        <taxon>Eukaryota</taxon>
        <taxon>Viridiplantae</taxon>
        <taxon>Streptophyta</taxon>
        <taxon>Embryophyta</taxon>
        <taxon>Tracheophyta</taxon>
        <taxon>Spermatophyta</taxon>
        <taxon>Magnoliopsida</taxon>
        <taxon>eudicotyledons</taxon>
        <taxon>Gunneridae</taxon>
        <taxon>Pentapetalae</taxon>
        <taxon>rosids</taxon>
        <taxon>fabids</taxon>
        <taxon>Malpighiales</taxon>
        <taxon>Rhizophoraceae</taxon>
        <taxon>Rhizophora</taxon>
    </lineage>
</organism>